<reference evidence="7 8" key="1">
    <citation type="submission" date="2024-04" db="EMBL/GenBank/DDBJ databases">
        <authorList>
            <consortium name="Genoscope - CEA"/>
            <person name="William W."/>
        </authorList>
    </citation>
    <scope>NUCLEOTIDE SEQUENCE [LARGE SCALE GENOMIC DNA]</scope>
</reference>
<comment type="caution">
    <text evidence="7">The sequence shown here is derived from an EMBL/GenBank/DDBJ whole genome shotgun (WGS) entry which is preliminary data.</text>
</comment>
<dbReference type="PANTHER" id="PTHR10671">
    <property type="entry name" value="EPITHELIAL MEMBRANE PROTEIN-RELATED"/>
    <property type="match status" value="1"/>
</dbReference>
<feature type="compositionally biased region" description="Low complexity" evidence="5">
    <location>
        <begin position="227"/>
        <end position="240"/>
    </location>
</feature>
<feature type="compositionally biased region" description="Basic and acidic residues" evidence="5">
    <location>
        <begin position="209"/>
        <end position="221"/>
    </location>
</feature>
<accession>A0AAV2HWX8</accession>
<evidence type="ECO:0000256" key="3">
    <source>
        <dbReference type="ARBA" id="ARBA00022989"/>
    </source>
</evidence>
<feature type="transmembrane region" description="Helical" evidence="6">
    <location>
        <begin position="81"/>
        <end position="108"/>
    </location>
</feature>
<dbReference type="Proteomes" id="UP001497497">
    <property type="component" value="Unassembled WGS sequence"/>
</dbReference>
<evidence type="ECO:0000313" key="7">
    <source>
        <dbReference type="EMBL" id="CAL1538157.1"/>
    </source>
</evidence>
<keyword evidence="8" id="KW-1185">Reference proteome</keyword>
<sequence>MFGLSKKSHKPTTFYALAFCIHVVAFVLMAIGMFTPYWSEITEQVGTSTTNLKYDKGLIMSCSQAKSCEANIYYTSASKVFFASFVIGIIAIIIGFFTLQLFCAGLFIRSCRETNLGIPVAVMSIFEGALLIVTLIFFEISIGQDTTAGNIHRDDTFGFSRGLIIGSVVLYWVSSFFIIGEYFRRLNTEAVPKPIPSRTTRGPPPPQRPRNDYEREKRLRDPVVTQAAPSPRKAPVVAAAAPPPYSKNNPTYVADEGYQRGMNACSRPGCQMCNYVAESPTFWGPAGVFNINETLTCQDNHVVYAIICMRDDKVFIGHSTLKLEDTLRVHLANIRSNNNSDAVAYHFSRPGHNTQDIRISALASLNCDNETRARLEKSLSYNMDQPHSSYYGINEDFEFL</sequence>
<name>A0AAV2HWX8_LYMST</name>
<feature type="region of interest" description="Disordered" evidence="5">
    <location>
        <begin position="193"/>
        <end position="241"/>
    </location>
</feature>
<dbReference type="GO" id="GO:0005886">
    <property type="term" value="C:plasma membrane"/>
    <property type="evidence" value="ECO:0007669"/>
    <property type="project" value="TreeGrafter"/>
</dbReference>
<feature type="transmembrane region" description="Helical" evidence="6">
    <location>
        <begin position="120"/>
        <end position="142"/>
    </location>
</feature>
<feature type="transmembrane region" description="Helical" evidence="6">
    <location>
        <begin position="162"/>
        <end position="183"/>
    </location>
</feature>
<dbReference type="Gene3D" id="1.20.140.150">
    <property type="match status" value="1"/>
</dbReference>
<keyword evidence="3 6" id="KW-1133">Transmembrane helix</keyword>
<organism evidence="7 8">
    <name type="scientific">Lymnaea stagnalis</name>
    <name type="common">Great pond snail</name>
    <name type="synonym">Helix stagnalis</name>
    <dbReference type="NCBI Taxonomy" id="6523"/>
    <lineage>
        <taxon>Eukaryota</taxon>
        <taxon>Metazoa</taxon>
        <taxon>Spiralia</taxon>
        <taxon>Lophotrochozoa</taxon>
        <taxon>Mollusca</taxon>
        <taxon>Gastropoda</taxon>
        <taxon>Heterobranchia</taxon>
        <taxon>Euthyneura</taxon>
        <taxon>Panpulmonata</taxon>
        <taxon>Hygrophila</taxon>
        <taxon>Lymnaeoidea</taxon>
        <taxon>Lymnaeidae</taxon>
        <taxon>Lymnaea</taxon>
    </lineage>
</organism>
<protein>
    <submittedName>
        <fullName evidence="7">Uncharacterized protein</fullName>
    </submittedName>
</protein>
<dbReference type="PANTHER" id="PTHR10671:SF108">
    <property type="entry name" value="CLAUDIN FAMILY PROTEIN-RELATED"/>
    <property type="match status" value="1"/>
</dbReference>
<evidence type="ECO:0000256" key="1">
    <source>
        <dbReference type="ARBA" id="ARBA00004141"/>
    </source>
</evidence>
<dbReference type="InterPro" id="IPR050579">
    <property type="entry name" value="PMP-22/EMP/MP20-like"/>
</dbReference>
<gene>
    <name evidence="7" type="ORF">GSLYS_00011978001</name>
</gene>
<comment type="subcellular location">
    <subcellularLocation>
        <location evidence="1">Membrane</location>
        <topology evidence="1">Multi-pass membrane protein</topology>
    </subcellularLocation>
</comment>
<feature type="transmembrane region" description="Helical" evidence="6">
    <location>
        <begin position="12"/>
        <end position="34"/>
    </location>
</feature>
<evidence type="ECO:0000256" key="6">
    <source>
        <dbReference type="SAM" id="Phobius"/>
    </source>
</evidence>
<evidence type="ECO:0000256" key="2">
    <source>
        <dbReference type="ARBA" id="ARBA00022692"/>
    </source>
</evidence>
<dbReference type="EMBL" id="CAXITT010000287">
    <property type="protein sequence ID" value="CAL1538157.1"/>
    <property type="molecule type" value="Genomic_DNA"/>
</dbReference>
<evidence type="ECO:0000256" key="4">
    <source>
        <dbReference type="ARBA" id="ARBA00023136"/>
    </source>
</evidence>
<keyword evidence="2 6" id="KW-0812">Transmembrane</keyword>
<evidence type="ECO:0000256" key="5">
    <source>
        <dbReference type="SAM" id="MobiDB-lite"/>
    </source>
</evidence>
<proteinExistence type="predicted"/>
<evidence type="ECO:0000313" key="8">
    <source>
        <dbReference type="Proteomes" id="UP001497497"/>
    </source>
</evidence>
<dbReference type="AlphaFoldDB" id="A0AAV2HWX8"/>
<keyword evidence="4 6" id="KW-0472">Membrane</keyword>